<dbReference type="InterPro" id="IPR002538">
    <property type="entry name" value="Bromo_MP"/>
</dbReference>
<comment type="subcellular location">
    <subcellularLocation>
        <location evidence="1">Host cell junction</location>
        <location evidence="1">Host plasmodesma</location>
    </subcellularLocation>
</comment>
<evidence type="ECO:0000256" key="3">
    <source>
        <dbReference type="ARBA" id="ARBA00022448"/>
    </source>
</evidence>
<organism evidence="8 9">
    <name type="scientific">water chestnut virus A</name>
    <dbReference type="NCBI Taxonomy" id="2884706"/>
    <lineage>
        <taxon>Viruses</taxon>
        <taxon>Riboviria</taxon>
        <taxon>Orthornavirae</taxon>
        <taxon>Kitrinoviricota</taxon>
        <taxon>Alsuviricetes</taxon>
        <taxon>Martellivirales</taxon>
        <taxon>Bromoviridae</taxon>
        <taxon>Ilarvirus</taxon>
        <taxon>Ilarvirus WCVA</taxon>
    </lineage>
</organism>
<evidence type="ECO:0000313" key="8">
    <source>
        <dbReference type="EMBL" id="UCY33661.1"/>
    </source>
</evidence>
<accession>A0A8K1ND08</accession>
<evidence type="ECO:0000256" key="6">
    <source>
        <dbReference type="ARBA" id="ARBA00025275"/>
    </source>
</evidence>
<reference evidence="8" key="1">
    <citation type="journal article" date="2021" name="Arch. Virol.">
        <title>Complete genome sequence of a putative novel ilarvirus isolated from Eleocharis dulcis.</title>
        <authorList>
            <person name="Lv L."/>
            <person name="Wu X."/>
            <person name="Weng J."/>
            <person name="Lai Y."/>
            <person name="Han K."/>
            <person name="Lu Y."/>
            <person name="Peng J."/>
            <person name="Lin L."/>
            <person name="Rao S."/>
            <person name="Wu G."/>
            <person name="Chen J."/>
            <person name="Zheng H."/>
            <person name="Jiang W."/>
            <person name="Yan F."/>
        </authorList>
    </citation>
    <scope>NUCLEOTIDE SEQUENCE</scope>
    <source>
        <strain evidence="8">Guangxi</strain>
    </source>
</reference>
<evidence type="ECO:0000256" key="5">
    <source>
        <dbReference type="ARBA" id="ARBA00023081"/>
    </source>
</evidence>
<keyword evidence="3" id="KW-0813">Transport</keyword>
<evidence type="ECO:0000256" key="7">
    <source>
        <dbReference type="ARBA" id="ARBA00032603"/>
    </source>
</evidence>
<proteinExistence type="predicted"/>
<protein>
    <recommendedName>
        <fullName evidence="2">Movement protein</fullName>
    </recommendedName>
    <alternativeName>
        <fullName evidence="7">Protein 3A</fullName>
    </alternativeName>
</protein>
<dbReference type="GO" id="GO:0046740">
    <property type="term" value="P:transport of virus in host, cell to cell"/>
    <property type="evidence" value="ECO:0007669"/>
    <property type="project" value="UniProtKB-KW"/>
</dbReference>
<dbReference type="GO" id="GO:0044219">
    <property type="term" value="C:host cell plasmodesma"/>
    <property type="evidence" value="ECO:0007669"/>
    <property type="project" value="UniProtKB-SubCell"/>
</dbReference>
<keyword evidence="5" id="KW-1031">Host cell junction</keyword>
<sequence>MAFTGNSRTLGSITQESKNSTNATTSAFEFSQEDWRKTLTELDEFYQEVMIKNLPTKLCYKLDLRNNVPIEPLLLKSKEKKNVLQKLGEKVRGCVYTHHSIIFLIYIPTMLESTAGVMTLKLFNLNTQETVDIDTEAPANEACVFVTRWPRSVHADDGDGICLIPSVVCQNYKQGAIAGTVFPVWDDSIGRKKLYEKEYPTLRFPIEKTTAMAGIRDINVLRSYTKQRMLGGNGVVDIDPQMVNVRGEAGKKAKTVIFKRSEDTPSSSKDPTPISITNIPVTDKIVEADAAKKEGITSDSHFA</sequence>
<evidence type="ECO:0000313" key="9">
    <source>
        <dbReference type="Proteomes" id="UP001246130"/>
    </source>
</evidence>
<dbReference type="EMBL" id="MZ170698">
    <property type="protein sequence ID" value="UCY33661.1"/>
    <property type="molecule type" value="Genomic_RNA"/>
</dbReference>
<name>A0A8K1ND08_9BROM</name>
<dbReference type="Proteomes" id="UP001246130">
    <property type="component" value="Genome"/>
</dbReference>
<evidence type="ECO:0000256" key="1">
    <source>
        <dbReference type="ARBA" id="ARBA00004621"/>
    </source>
</evidence>
<comment type="function">
    <text evidence="6">Transports viral genome to neighboring plant cells directly through plasmosdesmata, without any budding. The movement protein allows efficient cell to cell propagation, by bypassing the host cell wall barrier. Acts by forming a tubular structure at the host plasmodesmata, enlarging it enough to allow free passage of virion capsids.</text>
</comment>
<evidence type="ECO:0000256" key="4">
    <source>
        <dbReference type="ARBA" id="ARBA00023031"/>
    </source>
</evidence>
<dbReference type="Pfam" id="PF01573">
    <property type="entry name" value="Bromo_MP"/>
    <property type="match status" value="1"/>
</dbReference>
<keyword evidence="9" id="KW-1185">Reference proteome</keyword>
<evidence type="ECO:0000256" key="2">
    <source>
        <dbReference type="ARBA" id="ARBA00014660"/>
    </source>
</evidence>
<keyword evidence="4" id="KW-0916">Viral movement protein</keyword>